<gene>
    <name evidence="3" type="ORF">ACFQY0_07890</name>
</gene>
<reference evidence="4" key="1">
    <citation type="journal article" date="2019" name="Int. J. Syst. Evol. Microbiol.">
        <title>The Global Catalogue of Microorganisms (GCM) 10K type strain sequencing project: providing services to taxonomists for standard genome sequencing and annotation.</title>
        <authorList>
            <consortium name="The Broad Institute Genomics Platform"/>
            <consortium name="The Broad Institute Genome Sequencing Center for Infectious Disease"/>
            <person name="Wu L."/>
            <person name="Ma J."/>
        </authorList>
    </citation>
    <scope>NUCLEOTIDE SEQUENCE [LARGE SCALE GENOMIC DNA]</scope>
    <source>
        <strain evidence="4">CGMCC 4.1467</strain>
    </source>
</reference>
<evidence type="ECO:0000256" key="1">
    <source>
        <dbReference type="SAM" id="Phobius"/>
    </source>
</evidence>
<feature type="transmembrane region" description="Helical" evidence="1">
    <location>
        <begin position="27"/>
        <end position="52"/>
    </location>
</feature>
<proteinExistence type="predicted"/>
<dbReference type="PANTHER" id="PTHR30336">
    <property type="entry name" value="INNER MEMBRANE PROTEIN, PROBABLE PERMEASE"/>
    <property type="match status" value="1"/>
</dbReference>
<dbReference type="InterPro" id="IPR051599">
    <property type="entry name" value="Cell_Envelope_Assoc"/>
</dbReference>
<dbReference type="PANTHER" id="PTHR30336:SF6">
    <property type="entry name" value="INTEGRAL MEMBRANE PROTEIN"/>
    <property type="match status" value="1"/>
</dbReference>
<sequence length="232" mass="26058">MDEEDRGRFIDVKTPGRWKRILKRMGLFLFTLAGLFAAFVAWANIAAVLAGAGKVHDEVDRLPSDGVMLVFGCDDQIDGRENLYFRYRIDAAAEVWKAGKARCVIVSGDNRTKYYNEPKRMRQALIEKGVPADKIICDYAGLRTLDSVVRAKEIFGVEKVVFISQRFQNERAAYLAKANGMEYTGYNAKDVAGKGGLKTRLREVGARVKMWLDVKVLGTRPKHLGEQVPLPE</sequence>
<dbReference type="Pfam" id="PF02698">
    <property type="entry name" value="DUF218"/>
    <property type="match status" value="1"/>
</dbReference>
<dbReference type="Proteomes" id="UP001596472">
    <property type="component" value="Unassembled WGS sequence"/>
</dbReference>
<feature type="domain" description="DUF218" evidence="2">
    <location>
        <begin position="68"/>
        <end position="186"/>
    </location>
</feature>
<evidence type="ECO:0000313" key="4">
    <source>
        <dbReference type="Proteomes" id="UP001596472"/>
    </source>
</evidence>
<keyword evidence="4" id="KW-1185">Reference proteome</keyword>
<dbReference type="EMBL" id="JBHTBS010000003">
    <property type="protein sequence ID" value="MFC7337094.1"/>
    <property type="molecule type" value="Genomic_DNA"/>
</dbReference>
<dbReference type="CDD" id="cd06259">
    <property type="entry name" value="YdcF-like"/>
    <property type="match status" value="1"/>
</dbReference>
<organism evidence="3 4">
    <name type="scientific">Haloferula chungangensis</name>
    <dbReference type="NCBI Taxonomy" id="1048331"/>
    <lineage>
        <taxon>Bacteria</taxon>
        <taxon>Pseudomonadati</taxon>
        <taxon>Verrucomicrobiota</taxon>
        <taxon>Verrucomicrobiia</taxon>
        <taxon>Verrucomicrobiales</taxon>
        <taxon>Verrucomicrobiaceae</taxon>
        <taxon>Haloferula</taxon>
    </lineage>
</organism>
<comment type="caution">
    <text evidence="3">The sequence shown here is derived from an EMBL/GenBank/DDBJ whole genome shotgun (WGS) entry which is preliminary data.</text>
</comment>
<keyword evidence="1" id="KW-0812">Transmembrane</keyword>
<dbReference type="RefSeq" id="WP_379711083.1">
    <property type="nucleotide sequence ID" value="NZ_JBHTBS010000003.1"/>
</dbReference>
<evidence type="ECO:0000259" key="2">
    <source>
        <dbReference type="Pfam" id="PF02698"/>
    </source>
</evidence>
<name>A0ABW2L415_9BACT</name>
<protein>
    <submittedName>
        <fullName evidence="3">Vancomycin high temperature exclusion protein</fullName>
    </submittedName>
</protein>
<evidence type="ECO:0000313" key="3">
    <source>
        <dbReference type="EMBL" id="MFC7337094.1"/>
    </source>
</evidence>
<keyword evidence="1" id="KW-0472">Membrane</keyword>
<keyword evidence="1" id="KW-1133">Transmembrane helix</keyword>
<dbReference type="InterPro" id="IPR003848">
    <property type="entry name" value="DUF218"/>
</dbReference>
<accession>A0ABW2L415</accession>